<organism evidence="8">
    <name type="scientific">marine metagenome</name>
    <dbReference type="NCBI Taxonomy" id="408172"/>
    <lineage>
        <taxon>unclassified sequences</taxon>
        <taxon>metagenomes</taxon>
        <taxon>ecological metagenomes</taxon>
    </lineage>
</organism>
<evidence type="ECO:0000259" key="7">
    <source>
        <dbReference type="PROSITE" id="PS50011"/>
    </source>
</evidence>
<dbReference type="Gene3D" id="1.10.510.10">
    <property type="entry name" value="Transferase(Phosphotransferase) domain 1"/>
    <property type="match status" value="1"/>
</dbReference>
<accession>A0A381VF08</accession>
<dbReference type="InterPro" id="IPR000719">
    <property type="entry name" value="Prot_kinase_dom"/>
</dbReference>
<dbReference type="SUPFAM" id="SSF52540">
    <property type="entry name" value="P-loop containing nucleoside triphosphate hydrolases"/>
    <property type="match status" value="1"/>
</dbReference>
<dbReference type="SMART" id="SM00220">
    <property type="entry name" value="S_TKc"/>
    <property type="match status" value="1"/>
</dbReference>
<dbReference type="FunFam" id="1.10.510.10:FF:000021">
    <property type="entry name" value="Serine/threonine protein kinase"/>
    <property type="match status" value="1"/>
</dbReference>
<dbReference type="CDD" id="cd14014">
    <property type="entry name" value="STKc_PknB_like"/>
    <property type="match status" value="1"/>
</dbReference>
<dbReference type="Gene3D" id="3.40.50.300">
    <property type="entry name" value="P-loop containing nucleotide triphosphate hydrolases"/>
    <property type="match status" value="1"/>
</dbReference>
<dbReference type="GO" id="GO:0004674">
    <property type="term" value="F:protein serine/threonine kinase activity"/>
    <property type="evidence" value="ECO:0007669"/>
    <property type="project" value="UniProtKB-KW"/>
</dbReference>
<feature type="domain" description="Protein kinase" evidence="7">
    <location>
        <begin position="101"/>
        <end position="362"/>
    </location>
</feature>
<dbReference type="Pfam" id="PF12773">
    <property type="entry name" value="DZR"/>
    <property type="match status" value="1"/>
</dbReference>
<reference evidence="8" key="1">
    <citation type="submission" date="2018-05" db="EMBL/GenBank/DDBJ databases">
        <authorList>
            <person name="Lanie J.A."/>
            <person name="Ng W.-L."/>
            <person name="Kazmierczak K.M."/>
            <person name="Andrzejewski T.M."/>
            <person name="Davidsen T.M."/>
            <person name="Wayne K.J."/>
            <person name="Tettelin H."/>
            <person name="Glass J.I."/>
            <person name="Rusch D."/>
            <person name="Podicherti R."/>
            <person name="Tsui H.-C.T."/>
            <person name="Winkler M.E."/>
        </authorList>
    </citation>
    <scope>NUCLEOTIDE SEQUENCE</scope>
</reference>
<keyword evidence="5" id="KW-0067">ATP-binding</keyword>
<dbReference type="GO" id="GO:0005524">
    <property type="term" value="F:ATP binding"/>
    <property type="evidence" value="ECO:0007669"/>
    <property type="project" value="UniProtKB-KW"/>
</dbReference>
<dbReference type="AlphaFoldDB" id="A0A381VF08"/>
<dbReference type="EMBL" id="UINC01008622">
    <property type="protein sequence ID" value="SVA38764.1"/>
    <property type="molecule type" value="Genomic_DNA"/>
</dbReference>
<dbReference type="PANTHER" id="PTHR43289:SF6">
    <property type="entry name" value="SERINE_THREONINE-PROTEIN KINASE NEKL-3"/>
    <property type="match status" value="1"/>
</dbReference>
<dbReference type="InterPro" id="IPR011009">
    <property type="entry name" value="Kinase-like_dom_sf"/>
</dbReference>
<dbReference type="InterPro" id="IPR027417">
    <property type="entry name" value="P-loop_NTPase"/>
</dbReference>
<evidence type="ECO:0000256" key="2">
    <source>
        <dbReference type="ARBA" id="ARBA00022679"/>
    </source>
</evidence>
<name>A0A381VF08_9ZZZZ</name>
<keyword evidence="2" id="KW-0808">Transferase</keyword>
<dbReference type="Pfam" id="PF00069">
    <property type="entry name" value="Pkinase"/>
    <property type="match status" value="1"/>
</dbReference>
<evidence type="ECO:0000256" key="6">
    <source>
        <dbReference type="SAM" id="MobiDB-lite"/>
    </source>
</evidence>
<keyword evidence="1" id="KW-0723">Serine/threonine-protein kinase</keyword>
<dbReference type="InterPro" id="IPR041664">
    <property type="entry name" value="AAA_16"/>
</dbReference>
<evidence type="ECO:0000256" key="4">
    <source>
        <dbReference type="ARBA" id="ARBA00022777"/>
    </source>
</evidence>
<evidence type="ECO:0000256" key="1">
    <source>
        <dbReference type="ARBA" id="ARBA00022527"/>
    </source>
</evidence>
<keyword evidence="4" id="KW-0418">Kinase</keyword>
<gene>
    <name evidence="8" type="ORF">METZ01_LOCUS91618</name>
</gene>
<dbReference type="Pfam" id="PF13191">
    <property type="entry name" value="AAA_16"/>
    <property type="match status" value="1"/>
</dbReference>
<feature type="region of interest" description="Disordered" evidence="6">
    <location>
        <begin position="52"/>
        <end position="81"/>
    </location>
</feature>
<evidence type="ECO:0000256" key="3">
    <source>
        <dbReference type="ARBA" id="ARBA00022741"/>
    </source>
</evidence>
<evidence type="ECO:0000256" key="5">
    <source>
        <dbReference type="ARBA" id="ARBA00022840"/>
    </source>
</evidence>
<dbReference type="PANTHER" id="PTHR43289">
    <property type="entry name" value="MITOGEN-ACTIVATED PROTEIN KINASE KINASE KINASE 20-RELATED"/>
    <property type="match status" value="1"/>
</dbReference>
<keyword evidence="3" id="KW-0547">Nucleotide-binding</keyword>
<feature type="non-terminal residue" evidence="8">
    <location>
        <position position="851"/>
    </location>
</feature>
<proteinExistence type="predicted"/>
<evidence type="ECO:0000313" key="8">
    <source>
        <dbReference type="EMBL" id="SVA38764.1"/>
    </source>
</evidence>
<dbReference type="SUPFAM" id="SSF56112">
    <property type="entry name" value="Protein kinase-like (PK-like)"/>
    <property type="match status" value="1"/>
</dbReference>
<dbReference type="InterPro" id="IPR025874">
    <property type="entry name" value="DZR"/>
</dbReference>
<protein>
    <recommendedName>
        <fullName evidence="7">Protein kinase domain-containing protein</fullName>
    </recommendedName>
</protein>
<feature type="compositionally biased region" description="Low complexity" evidence="6">
    <location>
        <begin position="55"/>
        <end position="64"/>
    </location>
</feature>
<dbReference type="PROSITE" id="PS50011">
    <property type="entry name" value="PROTEIN_KINASE_DOM"/>
    <property type="match status" value="1"/>
</dbReference>
<sequence length="851" mass="92767">MQCGSCGQNNRDGAKFCDSCGGPLSSGCSSCGTELRDGAKFCDSCGTPVGGLPPTSSTSSDDSTINQPTTSDSEPIPLETGLTSLVPPARELPDTFDNGRYQVQKFLGEGGKKMVYLAHDETLDRDVAFALIKTDGLDSIGLTRISREAQAMGRLGSHPHIVTVFDLGQHESQPYMVTELMGGGDVEGVIEDAPDNRLSLEQCLNISISTCRGLEFAHSKGIVHRDLKPGNVWLTSDGIAKIGDFGLAVASDRSRLTQEGMMVGTVSYMPPEQAMGGEVTQRADLYSLGAMMYEMVTGRPPFLGDDSIAIIGQHINTPPVAPTWHNSNCPRPLEALLLRLLAKNPDERPESATDVLTVLEGLELPGSGEVPSPSALTDSTEQVSNVLDGVASGVFVGRQQEMGDLKASLEDVLSGRGRMMTLVGEPGIGKTRTSQELATYAGLRGAKVLWGRCYEDQGVPPYWPWVQAIRTYVRDEDPQKLSAEMGAGAADISEVVPDVRTQLPGLQPATQIDPEQARFKLFDSITAFLRSASQARPLVIVLDDLHWADRQSLLLLQFIAKEIGNCRLLLIGTYRDMELSRQHPLAEALGELNRERSFQRVLLRGLTQNDVHRFIEVAAGVDPDLGLVNAVYTQTEGNPLFVTEVVRLLVQEGQLDQSAALNTTGRQTDSWAVRIPEGVREVIGRRLNKLTDRCNETLTIASIVGREFDFDQIKVLVDDLSDDMLLDVLEEALAARVIEEMPDSVGRYQFTHALLQETLMDELSLTRRVRLHARIAESLEHMYGPEADHHAAELAFHYEQGQAMVGTEKLIEYSVKAGNTSLNALALEEGRAHFELALNSLNDNTDPHIKA</sequence>
<dbReference type="Gene3D" id="3.30.200.20">
    <property type="entry name" value="Phosphorylase Kinase, domain 1"/>
    <property type="match status" value="1"/>
</dbReference>